<dbReference type="AlphaFoldDB" id="A0A1H2RMS8"/>
<gene>
    <name evidence="2" type="ORF">SAMN04488001_0558</name>
</gene>
<dbReference type="STRING" id="670155.SAMN04488001_0558"/>
<organism evidence="2 3">
    <name type="scientific">Litoreibacter albidus</name>
    <dbReference type="NCBI Taxonomy" id="670155"/>
    <lineage>
        <taxon>Bacteria</taxon>
        <taxon>Pseudomonadati</taxon>
        <taxon>Pseudomonadota</taxon>
        <taxon>Alphaproteobacteria</taxon>
        <taxon>Rhodobacterales</taxon>
        <taxon>Roseobacteraceae</taxon>
        <taxon>Litoreibacter</taxon>
    </lineage>
</organism>
<protein>
    <recommendedName>
        <fullName evidence="4">Acetolactate synthase</fullName>
    </recommendedName>
</protein>
<evidence type="ECO:0000313" key="2">
    <source>
        <dbReference type="EMBL" id="SDW20731.1"/>
    </source>
</evidence>
<evidence type="ECO:0008006" key="4">
    <source>
        <dbReference type="Google" id="ProtNLM"/>
    </source>
</evidence>
<dbReference type="RefSeq" id="WP_139254506.1">
    <property type="nucleotide sequence ID" value="NZ_FNOI01000001.1"/>
</dbReference>
<keyword evidence="1" id="KW-0732">Signal</keyword>
<evidence type="ECO:0000313" key="3">
    <source>
        <dbReference type="Proteomes" id="UP000199441"/>
    </source>
</evidence>
<feature type="chain" id="PRO_5011621625" description="Acetolactate synthase" evidence="1">
    <location>
        <begin position="19"/>
        <end position="134"/>
    </location>
</feature>
<dbReference type="OrthoDB" id="7862028at2"/>
<dbReference type="Proteomes" id="UP000199441">
    <property type="component" value="Unassembled WGS sequence"/>
</dbReference>
<accession>A0A1H2RMS8</accession>
<sequence length="134" mass="14180">MRVCALALGIAVTGPALAEQAALRAVSAVKYLPSEVLFEPADADEAVRKTVRLRLVAAELADQTRYGFEAIEPDFLALCEGEGLRIVANFAPNAHEVVVSVSSAAVPFGDSVPNVVQYFDVFTIIDGTCVWGGL</sequence>
<evidence type="ECO:0000256" key="1">
    <source>
        <dbReference type="SAM" id="SignalP"/>
    </source>
</evidence>
<dbReference type="Pfam" id="PF20107">
    <property type="entry name" value="DUF6497"/>
    <property type="match status" value="1"/>
</dbReference>
<feature type="signal peptide" evidence="1">
    <location>
        <begin position="1"/>
        <end position="18"/>
    </location>
</feature>
<keyword evidence="3" id="KW-1185">Reference proteome</keyword>
<reference evidence="3" key="1">
    <citation type="submission" date="2016-10" db="EMBL/GenBank/DDBJ databases">
        <authorList>
            <person name="Varghese N."/>
            <person name="Submissions S."/>
        </authorList>
    </citation>
    <scope>NUCLEOTIDE SEQUENCE [LARGE SCALE GENOMIC DNA]</scope>
    <source>
        <strain evidence="3">DSM 26922</strain>
    </source>
</reference>
<dbReference type="InterPro" id="IPR045467">
    <property type="entry name" value="DUF6497"/>
</dbReference>
<dbReference type="EMBL" id="FNOI01000001">
    <property type="protein sequence ID" value="SDW20731.1"/>
    <property type="molecule type" value="Genomic_DNA"/>
</dbReference>
<proteinExistence type="predicted"/>
<name>A0A1H2RMS8_9RHOB</name>